<proteinExistence type="predicted"/>
<accession>A6KHA2</accession>
<protein>
    <submittedName>
        <fullName evidence="1">RCG23500</fullName>
    </submittedName>
</protein>
<reference evidence="1 2" key="1">
    <citation type="submission" date="2005-07" db="EMBL/GenBank/DDBJ databases">
        <authorList>
            <person name="Mural R.J."/>
            <person name="Li P.W."/>
            <person name="Adams M.D."/>
            <person name="Amanatides P.G."/>
            <person name="Baden-Tillson H."/>
            <person name="Barnstead M."/>
            <person name="Chin S.H."/>
            <person name="Dew I."/>
            <person name="Evans C.A."/>
            <person name="Ferriera S."/>
            <person name="Flanigan M."/>
            <person name="Fosler C."/>
            <person name="Glodek A."/>
            <person name="Gu Z."/>
            <person name="Holt R.A."/>
            <person name="Jennings D."/>
            <person name="Kraft C.L."/>
            <person name="Lu F."/>
            <person name="Nguyen T."/>
            <person name="Nusskern D.R."/>
            <person name="Pfannkoch C.M."/>
            <person name="Sitter C."/>
            <person name="Sutton G.G."/>
            <person name="Venter J.C."/>
            <person name="Wang Z."/>
            <person name="Woodage T."/>
            <person name="Zheng X.H."/>
            <person name="Zhong F."/>
        </authorList>
    </citation>
    <scope>NUCLEOTIDE SEQUENCE [LARGE SCALE GENOMIC DNA]</scope>
    <source>
        <strain>BN</strain>
        <strain evidence="2">Sprague-Dawley</strain>
    </source>
</reference>
<sequence length="73" mass="7934">MLQFGLAHYTCHRMEKPLELPSCHLTCSAASGVALWTSSDGCPRLESTCVGRTRRVESEYPLLQGPGRPVGTS</sequence>
<gene>
    <name evidence="1" type="ORF">rCG_23500</name>
</gene>
<name>A6KHA2_RAT</name>
<dbReference type="Proteomes" id="UP000234681">
    <property type="component" value="Chromosome 15"/>
</dbReference>
<organism evidence="1 2">
    <name type="scientific">Rattus norvegicus</name>
    <name type="common">Rat</name>
    <dbReference type="NCBI Taxonomy" id="10116"/>
    <lineage>
        <taxon>Eukaryota</taxon>
        <taxon>Metazoa</taxon>
        <taxon>Chordata</taxon>
        <taxon>Craniata</taxon>
        <taxon>Vertebrata</taxon>
        <taxon>Euteleostomi</taxon>
        <taxon>Mammalia</taxon>
        <taxon>Eutheria</taxon>
        <taxon>Euarchontoglires</taxon>
        <taxon>Glires</taxon>
        <taxon>Rodentia</taxon>
        <taxon>Myomorpha</taxon>
        <taxon>Muroidea</taxon>
        <taxon>Muridae</taxon>
        <taxon>Murinae</taxon>
        <taxon>Rattus</taxon>
    </lineage>
</organism>
<evidence type="ECO:0000313" key="1">
    <source>
        <dbReference type="EMBL" id="EDM14331.1"/>
    </source>
</evidence>
<dbReference type="EMBL" id="CH474049">
    <property type="protein sequence ID" value="EDM14331.1"/>
    <property type="molecule type" value="Genomic_DNA"/>
</dbReference>
<evidence type="ECO:0000313" key="2">
    <source>
        <dbReference type="Proteomes" id="UP000234681"/>
    </source>
</evidence>
<dbReference type="AlphaFoldDB" id="A6KHA2"/>